<reference evidence="3 4" key="1">
    <citation type="journal article" date="2023" name="Plant Biotechnol. J.">
        <title>Chromosome-level wild Hevea brasiliensis genome provides new tools for genomic-assisted breeding and valuable loci to elevate rubber yield.</title>
        <authorList>
            <person name="Cheng H."/>
            <person name="Song X."/>
            <person name="Hu Y."/>
            <person name="Wu T."/>
            <person name="Yang Q."/>
            <person name="An Z."/>
            <person name="Feng S."/>
            <person name="Deng Z."/>
            <person name="Wu W."/>
            <person name="Zeng X."/>
            <person name="Tu M."/>
            <person name="Wang X."/>
            <person name="Huang H."/>
        </authorList>
    </citation>
    <scope>NUCLEOTIDE SEQUENCE [LARGE SCALE GENOMIC DNA]</scope>
    <source>
        <strain evidence="3">MT/VB/25A 57/8</strain>
    </source>
</reference>
<sequence>MAGPTSSSSSSEEDVNWKAAITNFGSKVFGTTSNGSTSHSTSNRDVEEQQIQNSQKLKPIHGLDNPINYEVQGPRTRPRILPGYDIDEKSKKSQLQSQYWFVAVDGVDIIAAAREAGQKALARLEAKVAAAKAKAKEEEGVPELKIIRGESWLPSIVKEIQINRNTRQKV</sequence>
<feature type="coiled-coil region" evidence="1">
    <location>
        <begin position="114"/>
        <end position="141"/>
    </location>
</feature>
<feature type="compositionally biased region" description="Low complexity" evidence="2">
    <location>
        <begin position="30"/>
        <end position="41"/>
    </location>
</feature>
<evidence type="ECO:0000313" key="4">
    <source>
        <dbReference type="Proteomes" id="UP001174677"/>
    </source>
</evidence>
<name>A0ABQ9LRD6_HEVBR</name>
<evidence type="ECO:0000256" key="2">
    <source>
        <dbReference type="SAM" id="MobiDB-lite"/>
    </source>
</evidence>
<dbReference type="EMBL" id="JARPOI010000010">
    <property type="protein sequence ID" value="KAJ9170566.1"/>
    <property type="molecule type" value="Genomic_DNA"/>
</dbReference>
<organism evidence="3 4">
    <name type="scientific">Hevea brasiliensis</name>
    <name type="common">Para rubber tree</name>
    <name type="synonym">Siphonia brasiliensis</name>
    <dbReference type="NCBI Taxonomy" id="3981"/>
    <lineage>
        <taxon>Eukaryota</taxon>
        <taxon>Viridiplantae</taxon>
        <taxon>Streptophyta</taxon>
        <taxon>Embryophyta</taxon>
        <taxon>Tracheophyta</taxon>
        <taxon>Spermatophyta</taxon>
        <taxon>Magnoliopsida</taxon>
        <taxon>eudicotyledons</taxon>
        <taxon>Gunneridae</taxon>
        <taxon>Pentapetalae</taxon>
        <taxon>rosids</taxon>
        <taxon>fabids</taxon>
        <taxon>Malpighiales</taxon>
        <taxon>Euphorbiaceae</taxon>
        <taxon>Crotonoideae</taxon>
        <taxon>Micrandreae</taxon>
        <taxon>Hevea</taxon>
    </lineage>
</organism>
<dbReference type="Proteomes" id="UP001174677">
    <property type="component" value="Chromosome 10"/>
</dbReference>
<accession>A0ABQ9LRD6</accession>
<evidence type="ECO:0000313" key="3">
    <source>
        <dbReference type="EMBL" id="KAJ9170566.1"/>
    </source>
</evidence>
<comment type="caution">
    <text evidence="3">The sequence shown here is derived from an EMBL/GenBank/DDBJ whole genome shotgun (WGS) entry which is preliminary data.</text>
</comment>
<gene>
    <name evidence="3" type="ORF">P3X46_018664</name>
</gene>
<dbReference type="PANTHER" id="PTHR36765">
    <property type="entry name" value="EXPRESSED PROTEIN"/>
    <property type="match status" value="1"/>
</dbReference>
<keyword evidence="1" id="KW-0175">Coiled coil</keyword>
<keyword evidence="4" id="KW-1185">Reference proteome</keyword>
<protein>
    <submittedName>
        <fullName evidence="3">Uncharacterized protein</fullName>
    </submittedName>
</protein>
<dbReference type="PANTHER" id="PTHR36765:SF1">
    <property type="entry name" value="EXPRESSED PROTEIN"/>
    <property type="match status" value="1"/>
</dbReference>
<proteinExistence type="predicted"/>
<feature type="region of interest" description="Disordered" evidence="2">
    <location>
        <begin position="27"/>
        <end position="80"/>
    </location>
</feature>
<evidence type="ECO:0000256" key="1">
    <source>
        <dbReference type="SAM" id="Coils"/>
    </source>
</evidence>